<dbReference type="Pfam" id="PF09388">
    <property type="entry name" value="SpoOE-like"/>
    <property type="match status" value="1"/>
</dbReference>
<dbReference type="Proteomes" id="UP000823485">
    <property type="component" value="Unassembled WGS sequence"/>
</dbReference>
<proteinExistence type="predicted"/>
<protein>
    <recommendedName>
        <fullName evidence="3">Spo0E like sporulation regulatory protein</fullName>
    </recommendedName>
</protein>
<dbReference type="EMBL" id="JAFBFH010000014">
    <property type="protein sequence ID" value="MBM7715452.1"/>
    <property type="molecule type" value="Genomic_DNA"/>
</dbReference>
<organism evidence="1 2">
    <name type="scientific">Siminovitchia thermophila</name>
    <dbReference type="NCBI Taxonomy" id="1245522"/>
    <lineage>
        <taxon>Bacteria</taxon>
        <taxon>Bacillati</taxon>
        <taxon>Bacillota</taxon>
        <taxon>Bacilli</taxon>
        <taxon>Bacillales</taxon>
        <taxon>Bacillaceae</taxon>
        <taxon>Siminovitchia</taxon>
    </lineage>
</organism>
<comment type="caution">
    <text evidence="1">The sequence shown here is derived from an EMBL/GenBank/DDBJ whole genome shotgun (WGS) entry which is preliminary data.</text>
</comment>
<evidence type="ECO:0008006" key="3">
    <source>
        <dbReference type="Google" id="ProtNLM"/>
    </source>
</evidence>
<reference evidence="1 2" key="1">
    <citation type="submission" date="2021-01" db="EMBL/GenBank/DDBJ databases">
        <title>Genomic Encyclopedia of Type Strains, Phase IV (KMG-IV): sequencing the most valuable type-strain genomes for metagenomic binning, comparative biology and taxonomic classification.</title>
        <authorList>
            <person name="Goeker M."/>
        </authorList>
    </citation>
    <scope>NUCLEOTIDE SEQUENCE [LARGE SCALE GENOMIC DNA]</scope>
    <source>
        <strain evidence="1 2">DSM 105453</strain>
    </source>
</reference>
<gene>
    <name evidence="1" type="ORF">JOC94_002439</name>
</gene>
<accession>A0ABS2R723</accession>
<dbReference type="RefSeq" id="WP_083717369.1">
    <property type="nucleotide sequence ID" value="NZ_JAFBFH010000014.1"/>
</dbReference>
<dbReference type="InterPro" id="IPR018540">
    <property type="entry name" value="Spo0E-like"/>
</dbReference>
<dbReference type="InterPro" id="IPR036638">
    <property type="entry name" value="HLH_DNA-bd_sf"/>
</dbReference>
<sequence>MNKAKGKEALLVEINALRKEMVRIGIAKGLNNNQTVELSKKLDIVLNKYQVI</sequence>
<evidence type="ECO:0000313" key="2">
    <source>
        <dbReference type="Proteomes" id="UP000823485"/>
    </source>
</evidence>
<dbReference type="InterPro" id="IPR037208">
    <property type="entry name" value="Spo0E-like_sf"/>
</dbReference>
<evidence type="ECO:0000313" key="1">
    <source>
        <dbReference type="EMBL" id="MBM7715452.1"/>
    </source>
</evidence>
<dbReference type="SUPFAM" id="SSF140500">
    <property type="entry name" value="BAS1536-like"/>
    <property type="match status" value="1"/>
</dbReference>
<name>A0ABS2R723_9BACI</name>
<dbReference type="Gene3D" id="4.10.280.10">
    <property type="entry name" value="Helix-loop-helix DNA-binding domain"/>
    <property type="match status" value="1"/>
</dbReference>
<keyword evidence="2" id="KW-1185">Reference proteome</keyword>